<dbReference type="EMBL" id="CP050063">
    <property type="protein sequence ID" value="QIP17756.1"/>
    <property type="molecule type" value="Genomic_DNA"/>
</dbReference>
<keyword evidence="2" id="KW-1003">Cell membrane</keyword>
<dbReference type="PROSITE" id="PS51257">
    <property type="entry name" value="PROKAR_LIPOPROTEIN"/>
    <property type="match status" value="1"/>
</dbReference>
<gene>
    <name evidence="9" type="ORF">G8759_09910</name>
</gene>
<feature type="transmembrane region" description="Helical" evidence="6">
    <location>
        <begin position="722"/>
        <end position="741"/>
    </location>
</feature>
<organism evidence="9 10">
    <name type="scientific">Spirosoma aureum</name>
    <dbReference type="NCBI Taxonomy" id="2692134"/>
    <lineage>
        <taxon>Bacteria</taxon>
        <taxon>Pseudomonadati</taxon>
        <taxon>Bacteroidota</taxon>
        <taxon>Cytophagia</taxon>
        <taxon>Cytophagales</taxon>
        <taxon>Cytophagaceae</taxon>
        <taxon>Spirosoma</taxon>
    </lineage>
</organism>
<reference evidence="9 10" key="1">
    <citation type="submission" date="2020-03" db="EMBL/GenBank/DDBJ databases">
        <authorList>
            <person name="Kim M.K."/>
        </authorList>
    </citation>
    <scope>NUCLEOTIDE SEQUENCE [LARGE SCALE GENOMIC DNA]</scope>
    <source>
        <strain evidence="9 10">BT328</strain>
    </source>
</reference>
<dbReference type="InterPro" id="IPR003838">
    <property type="entry name" value="ABC3_permease_C"/>
</dbReference>
<evidence type="ECO:0000256" key="1">
    <source>
        <dbReference type="ARBA" id="ARBA00004651"/>
    </source>
</evidence>
<feature type="transmembrane region" description="Helical" evidence="6">
    <location>
        <begin position="756"/>
        <end position="776"/>
    </location>
</feature>
<dbReference type="PANTHER" id="PTHR30572:SF18">
    <property type="entry name" value="ABC-TYPE MACROLIDE FAMILY EXPORT SYSTEM PERMEASE COMPONENT 2"/>
    <property type="match status" value="1"/>
</dbReference>
<accession>A0A6G9AZG0</accession>
<keyword evidence="10" id="KW-1185">Reference proteome</keyword>
<feature type="domain" description="ABC3 transporter permease C-terminal" evidence="7">
    <location>
        <begin position="286"/>
        <end position="402"/>
    </location>
</feature>
<dbReference type="Pfam" id="PF02687">
    <property type="entry name" value="FtsX"/>
    <property type="match status" value="2"/>
</dbReference>
<evidence type="ECO:0000259" key="8">
    <source>
        <dbReference type="Pfam" id="PF12704"/>
    </source>
</evidence>
<evidence type="ECO:0000256" key="2">
    <source>
        <dbReference type="ARBA" id="ARBA00022475"/>
    </source>
</evidence>
<dbReference type="InterPro" id="IPR050250">
    <property type="entry name" value="Macrolide_Exporter_MacB"/>
</dbReference>
<evidence type="ECO:0000256" key="5">
    <source>
        <dbReference type="ARBA" id="ARBA00023136"/>
    </source>
</evidence>
<evidence type="ECO:0000313" key="10">
    <source>
        <dbReference type="Proteomes" id="UP000501802"/>
    </source>
</evidence>
<proteinExistence type="predicted"/>
<evidence type="ECO:0000256" key="6">
    <source>
        <dbReference type="SAM" id="Phobius"/>
    </source>
</evidence>
<evidence type="ECO:0000259" key="7">
    <source>
        <dbReference type="Pfam" id="PF02687"/>
    </source>
</evidence>
<sequence>MIRNYFTVAWRNLIRNKAFSAINMLGLALGMACSLLILLWVQDEHSVDGFHANGKYLYQVYERQQFDGKTEASYSTQGLLADELKRLIPEVQYASSLEWNNPFTFQVGDRINKMEGTFAGADFFRMFSYKLLQGNPETALDAPNGIAISRKMADQFFGSPEKAIGKAIRYENKDDLTVTAVFDNLPANSSQQFDFLRTWKDYVKVNDWVNNWSNYNPSTFIQLRPGADPAKVEAKIKAFTYRFKPKSKAIVEELALQPYPEKYLHSTFKNGQLDGGRIEYVRLFSLVALFILIIACINFMNLATARSAKRAKEVGVRKVVGAVRSALMGQFVGEAMLLTFFSIIIAVSLVALLLPAFNTLTGKQLILPVSQPAFWATLLGLLTLTGFVSGSYPALFLSAMSPIRVLKGSLRFSPGATLFRKSLVVFQFALSMLLIVGMIVMYRQMDYIQTKNLGYNRENLIYIPLEGELGQKYTLFKEEAGKMAGVLTISRMRGTPTVISHHTGDFGWPGKDPNQAISFADETVGYDFVKTMKLQLKEGRDFSKAFGTDSLGFLVNETALAKMGYKNRTVGSSIGQPLSWGQRQGTIIGILKDFHFTSMHQAIEPLIVRLDEKRQWGTVLVRTEAGKTKEALVSLEKVCKELNPRFPFTYQFSDQEFTRLYQSEQMASQLANYFAILAIFISCLGLFGLATFTAEQRTKEIGVRKVLGASVTSVVTLLSRDFLKPVLIAILCTTPVAWYAMSQWLESFAYKIDIEWWMFALAGSIAIGIALLTIGFQSIKAALMNPVKSLRSE</sequence>
<dbReference type="AlphaFoldDB" id="A0A6G9AZG0"/>
<dbReference type="Proteomes" id="UP000501802">
    <property type="component" value="Chromosome"/>
</dbReference>
<feature type="transmembrane region" description="Helical" evidence="6">
    <location>
        <begin position="335"/>
        <end position="354"/>
    </location>
</feature>
<dbReference type="KEGG" id="spib:G8759_09910"/>
<feature type="domain" description="MacB-like periplasmic core" evidence="8">
    <location>
        <begin position="20"/>
        <end position="238"/>
    </location>
</feature>
<feature type="transmembrane region" description="Helical" evidence="6">
    <location>
        <begin position="374"/>
        <end position="397"/>
    </location>
</feature>
<dbReference type="Pfam" id="PF12704">
    <property type="entry name" value="MacB_PCD"/>
    <property type="match status" value="1"/>
</dbReference>
<keyword evidence="4 6" id="KW-1133">Transmembrane helix</keyword>
<feature type="transmembrane region" description="Helical" evidence="6">
    <location>
        <begin position="21"/>
        <end position="41"/>
    </location>
</feature>
<dbReference type="PANTHER" id="PTHR30572">
    <property type="entry name" value="MEMBRANE COMPONENT OF TRANSPORTER-RELATED"/>
    <property type="match status" value="1"/>
</dbReference>
<evidence type="ECO:0000256" key="4">
    <source>
        <dbReference type="ARBA" id="ARBA00022989"/>
    </source>
</evidence>
<evidence type="ECO:0000256" key="3">
    <source>
        <dbReference type="ARBA" id="ARBA00022692"/>
    </source>
</evidence>
<name>A0A6G9AZG0_9BACT</name>
<protein>
    <submittedName>
        <fullName evidence="9">FtsX-like permease family protein</fullName>
    </submittedName>
</protein>
<dbReference type="InterPro" id="IPR025857">
    <property type="entry name" value="MacB_PCD"/>
</dbReference>
<evidence type="ECO:0000313" key="9">
    <source>
        <dbReference type="EMBL" id="QIP17756.1"/>
    </source>
</evidence>
<keyword evidence="3 6" id="KW-0812">Transmembrane</keyword>
<dbReference type="GO" id="GO:0022857">
    <property type="term" value="F:transmembrane transporter activity"/>
    <property type="evidence" value="ECO:0007669"/>
    <property type="project" value="TreeGrafter"/>
</dbReference>
<feature type="transmembrane region" description="Helical" evidence="6">
    <location>
        <begin position="673"/>
        <end position="694"/>
    </location>
</feature>
<feature type="domain" description="ABC3 transporter permease C-terminal" evidence="7">
    <location>
        <begin position="674"/>
        <end position="786"/>
    </location>
</feature>
<keyword evidence="5 6" id="KW-0472">Membrane</keyword>
<feature type="transmembrane region" description="Helical" evidence="6">
    <location>
        <begin position="283"/>
        <end position="303"/>
    </location>
</feature>
<comment type="subcellular location">
    <subcellularLocation>
        <location evidence="1">Cell membrane</location>
        <topology evidence="1">Multi-pass membrane protein</topology>
    </subcellularLocation>
</comment>
<feature type="transmembrane region" description="Helical" evidence="6">
    <location>
        <begin position="418"/>
        <end position="442"/>
    </location>
</feature>
<dbReference type="GO" id="GO:0005886">
    <property type="term" value="C:plasma membrane"/>
    <property type="evidence" value="ECO:0007669"/>
    <property type="project" value="UniProtKB-SubCell"/>
</dbReference>